<dbReference type="AlphaFoldDB" id="A0A8H4XF55"/>
<dbReference type="EMBL" id="JABEXW010000067">
    <property type="protein sequence ID" value="KAF4972140.1"/>
    <property type="molecule type" value="Genomic_DNA"/>
</dbReference>
<feature type="region of interest" description="Disordered" evidence="1">
    <location>
        <begin position="271"/>
        <end position="297"/>
    </location>
</feature>
<reference evidence="2" key="1">
    <citation type="journal article" date="2020" name="BMC Genomics">
        <title>Correction to: Identification and distribution of gene clusters required for synthesis of sphingolipid metabolism inhibitors in diverse species of the filamentous fungus Fusarium.</title>
        <authorList>
            <person name="Kim H.S."/>
            <person name="Lohmar J.M."/>
            <person name="Busman M."/>
            <person name="Brown D.W."/>
            <person name="Naumann T.A."/>
            <person name="Divon H.H."/>
            <person name="Lysoe E."/>
            <person name="Uhlig S."/>
            <person name="Proctor R.H."/>
        </authorList>
    </citation>
    <scope>NUCLEOTIDE SEQUENCE</scope>
    <source>
        <strain evidence="2">NRRL 20472</strain>
    </source>
</reference>
<evidence type="ECO:0000313" key="3">
    <source>
        <dbReference type="Proteomes" id="UP000622797"/>
    </source>
</evidence>
<protein>
    <submittedName>
        <fullName evidence="2">Uncharacterized protein</fullName>
    </submittedName>
</protein>
<organism evidence="2 3">
    <name type="scientific">Fusarium sarcochroum</name>
    <dbReference type="NCBI Taxonomy" id="1208366"/>
    <lineage>
        <taxon>Eukaryota</taxon>
        <taxon>Fungi</taxon>
        <taxon>Dikarya</taxon>
        <taxon>Ascomycota</taxon>
        <taxon>Pezizomycotina</taxon>
        <taxon>Sordariomycetes</taxon>
        <taxon>Hypocreomycetidae</taxon>
        <taxon>Hypocreales</taxon>
        <taxon>Nectriaceae</taxon>
        <taxon>Fusarium</taxon>
        <taxon>Fusarium lateritium species complex</taxon>
    </lineage>
</organism>
<accession>A0A8H4XF55</accession>
<evidence type="ECO:0000313" key="2">
    <source>
        <dbReference type="EMBL" id="KAF4972140.1"/>
    </source>
</evidence>
<comment type="caution">
    <text evidence="2">The sequence shown here is derived from an EMBL/GenBank/DDBJ whole genome shotgun (WGS) entry which is preliminary data.</text>
</comment>
<gene>
    <name evidence="2" type="ORF">FSARC_1215</name>
</gene>
<reference evidence="2" key="2">
    <citation type="submission" date="2020-05" db="EMBL/GenBank/DDBJ databases">
        <authorList>
            <person name="Kim H.-S."/>
            <person name="Proctor R.H."/>
            <person name="Brown D.W."/>
        </authorList>
    </citation>
    <scope>NUCLEOTIDE SEQUENCE</scope>
    <source>
        <strain evidence="2">NRRL 20472</strain>
    </source>
</reference>
<keyword evidence="3" id="KW-1185">Reference proteome</keyword>
<feature type="region of interest" description="Disordered" evidence="1">
    <location>
        <begin position="1"/>
        <end position="47"/>
    </location>
</feature>
<sequence length="511" mass="57537">MHYQASAKARARSVSNPQASWSRNRSQPVTPLSPGFPTLGPSASGHRQGLPAWDRTFDAVYHGTARKASFEDVLSSFFEAHGRKRPCSGYFRLPDSVRLRICQYLLPNSDKPLRLNKHSFNRDVWRAQDFESPTSTLKPLSNYFQVSFAFRADVLIAFLQHQRLHAVFSPFIGPRISPLATIWLNLYGMYAVNIVIELDMTHLGCGSEPGAADLLPNVEHIENLIQKFVAAQLKRSESCPMQSLVLLCRRFHGKRPPKPIPVRYNGTINYSRPASRSAKTPEPYSPTETLQRRQGFESDAERLTSPTFPADLRSPTLPTISLVQEYCPDSYLMFCNNILHLKGRINSIRMCGFSEDYTARFVGTLFSNEHKSLAYRVAPSTIWPKLNGQKSYVDMGDGNLSLDEHEVSASNDIPSVLRMWEGCVQLPPPIIDVHGNLLLPAIVGDLQQLRNAVARSGTSLSERTCEELRKETTKGSENSEKKRLLWFKNNNGKGKLKKKKRVLSRDAATTY</sequence>
<evidence type="ECO:0000256" key="1">
    <source>
        <dbReference type="SAM" id="MobiDB-lite"/>
    </source>
</evidence>
<proteinExistence type="predicted"/>
<dbReference type="OrthoDB" id="4776573at2759"/>
<name>A0A8H4XF55_9HYPO</name>
<feature type="compositionally biased region" description="Polar residues" evidence="1">
    <location>
        <begin position="13"/>
        <end position="30"/>
    </location>
</feature>
<dbReference type="Proteomes" id="UP000622797">
    <property type="component" value="Unassembled WGS sequence"/>
</dbReference>